<gene>
    <name evidence="3" type="ORF">CALCODRAFT_506735</name>
</gene>
<name>A0A165IJG1_9BASI</name>
<proteinExistence type="predicted"/>
<dbReference type="InParanoid" id="A0A165IJG1"/>
<accession>A0A165IJG1</accession>
<keyword evidence="2" id="KW-0732">Signal</keyword>
<evidence type="ECO:0000313" key="3">
    <source>
        <dbReference type="EMBL" id="KZT60653.1"/>
    </source>
</evidence>
<evidence type="ECO:0000256" key="2">
    <source>
        <dbReference type="SAM" id="SignalP"/>
    </source>
</evidence>
<protein>
    <submittedName>
        <fullName evidence="3">Uncharacterized protein</fullName>
    </submittedName>
</protein>
<dbReference type="Proteomes" id="UP000076842">
    <property type="component" value="Unassembled WGS sequence"/>
</dbReference>
<feature type="region of interest" description="Disordered" evidence="1">
    <location>
        <begin position="236"/>
        <end position="265"/>
    </location>
</feature>
<keyword evidence="4" id="KW-1185">Reference proteome</keyword>
<feature type="chain" id="PRO_5007859332" evidence="2">
    <location>
        <begin position="25"/>
        <end position="265"/>
    </location>
</feature>
<evidence type="ECO:0000313" key="4">
    <source>
        <dbReference type="Proteomes" id="UP000076842"/>
    </source>
</evidence>
<organism evidence="3 4">
    <name type="scientific">Calocera cornea HHB12733</name>
    <dbReference type="NCBI Taxonomy" id="1353952"/>
    <lineage>
        <taxon>Eukaryota</taxon>
        <taxon>Fungi</taxon>
        <taxon>Dikarya</taxon>
        <taxon>Basidiomycota</taxon>
        <taxon>Agaricomycotina</taxon>
        <taxon>Dacrymycetes</taxon>
        <taxon>Dacrymycetales</taxon>
        <taxon>Dacrymycetaceae</taxon>
        <taxon>Calocera</taxon>
    </lineage>
</organism>
<dbReference type="AlphaFoldDB" id="A0A165IJG1"/>
<feature type="signal peptide" evidence="2">
    <location>
        <begin position="1"/>
        <end position="24"/>
    </location>
</feature>
<dbReference type="EMBL" id="KV423929">
    <property type="protein sequence ID" value="KZT60653.1"/>
    <property type="molecule type" value="Genomic_DNA"/>
</dbReference>
<reference evidence="3 4" key="1">
    <citation type="journal article" date="2016" name="Mol. Biol. Evol.">
        <title>Comparative Genomics of Early-Diverging Mushroom-Forming Fungi Provides Insights into the Origins of Lignocellulose Decay Capabilities.</title>
        <authorList>
            <person name="Nagy L.G."/>
            <person name="Riley R."/>
            <person name="Tritt A."/>
            <person name="Adam C."/>
            <person name="Daum C."/>
            <person name="Floudas D."/>
            <person name="Sun H."/>
            <person name="Yadav J.S."/>
            <person name="Pangilinan J."/>
            <person name="Larsson K.H."/>
            <person name="Matsuura K."/>
            <person name="Barry K."/>
            <person name="Labutti K."/>
            <person name="Kuo R."/>
            <person name="Ohm R.A."/>
            <person name="Bhattacharya S.S."/>
            <person name="Shirouzu T."/>
            <person name="Yoshinaga Y."/>
            <person name="Martin F.M."/>
            <person name="Grigoriev I.V."/>
            <person name="Hibbett D.S."/>
        </authorList>
    </citation>
    <scope>NUCLEOTIDE SEQUENCE [LARGE SCALE GENOMIC DNA]</scope>
    <source>
        <strain evidence="3 4">HHB12733</strain>
    </source>
</reference>
<sequence>MRLALPLQLLLVALAASAPVLGRAVPPQPDACGYLQRRMIAARKAITWRTRATVIDAIEPEPEPDWNCARGDQRVVNHRAGLGSGLEGRSSVICLAGEWGDDRWVYKSEVQPELPAGVAHAARLSWPVRSDALASIVLYSTDCWLLQSGLKQREGAIQQLELQEGDTRGARCHPRAAAGFGAFPIGTVHGERITGTAGKAGATRGAMPSCDWTGRARSAGGILPAQHFRCVTPLHAEAGTPKGATPADTHPPSSRVQAHRHPTQS</sequence>
<evidence type="ECO:0000256" key="1">
    <source>
        <dbReference type="SAM" id="MobiDB-lite"/>
    </source>
</evidence>